<dbReference type="Pfam" id="PF04542">
    <property type="entry name" value="Sigma70_r2"/>
    <property type="match status" value="1"/>
</dbReference>
<dbReference type="GO" id="GO:0016987">
    <property type="term" value="F:sigma factor activity"/>
    <property type="evidence" value="ECO:0007669"/>
    <property type="project" value="UniProtKB-KW"/>
</dbReference>
<dbReference type="Gene3D" id="1.10.10.10">
    <property type="entry name" value="Winged helix-like DNA-binding domain superfamily/Winged helix DNA-binding domain"/>
    <property type="match status" value="1"/>
</dbReference>
<dbReference type="RefSeq" id="WP_117971258.1">
    <property type="nucleotide sequence ID" value="NZ_CAUBDO010000009.1"/>
</dbReference>
<comment type="caution">
    <text evidence="7">The sequence shown here is derived from an EMBL/GenBank/DDBJ whole genome shotgun (WGS) entry which is preliminary data.</text>
</comment>
<comment type="similarity">
    <text evidence="1">Belongs to the sigma-70 factor family. ECF subfamily.</text>
</comment>
<dbReference type="SUPFAM" id="SSF88946">
    <property type="entry name" value="Sigma2 domain of RNA polymerase sigma factors"/>
    <property type="match status" value="1"/>
</dbReference>
<dbReference type="GO" id="GO:0003677">
    <property type="term" value="F:DNA binding"/>
    <property type="evidence" value="ECO:0007669"/>
    <property type="project" value="InterPro"/>
</dbReference>
<dbReference type="InterPro" id="IPR039425">
    <property type="entry name" value="RNA_pol_sigma-70-like"/>
</dbReference>
<dbReference type="PANTHER" id="PTHR43133:SF60">
    <property type="entry name" value="RNA POLYMERASE SIGMA FACTOR SIGV"/>
    <property type="match status" value="1"/>
</dbReference>
<keyword evidence="4" id="KW-0804">Transcription</keyword>
<dbReference type="Proteomes" id="UP000284779">
    <property type="component" value="Unassembled WGS sequence"/>
</dbReference>
<evidence type="ECO:0000313" key="7">
    <source>
        <dbReference type="EMBL" id="RHA17261.1"/>
    </source>
</evidence>
<evidence type="ECO:0000313" key="8">
    <source>
        <dbReference type="Proteomes" id="UP000284779"/>
    </source>
</evidence>
<organism evidence="7 8">
    <name type="scientific">Eubacterium ventriosum</name>
    <dbReference type="NCBI Taxonomy" id="39496"/>
    <lineage>
        <taxon>Bacteria</taxon>
        <taxon>Bacillati</taxon>
        <taxon>Bacillota</taxon>
        <taxon>Clostridia</taxon>
        <taxon>Eubacteriales</taxon>
        <taxon>Eubacteriaceae</taxon>
        <taxon>Eubacterium</taxon>
    </lineage>
</organism>
<dbReference type="Pfam" id="PF08281">
    <property type="entry name" value="Sigma70_r4_2"/>
    <property type="match status" value="1"/>
</dbReference>
<dbReference type="Gene3D" id="1.10.1740.10">
    <property type="match status" value="1"/>
</dbReference>
<evidence type="ECO:0000256" key="3">
    <source>
        <dbReference type="ARBA" id="ARBA00023082"/>
    </source>
</evidence>
<dbReference type="AlphaFoldDB" id="A0A413R600"/>
<protein>
    <submittedName>
        <fullName evidence="7">RNA polymerase sigma factor</fullName>
    </submittedName>
</protein>
<reference evidence="7 8" key="1">
    <citation type="submission" date="2018-08" db="EMBL/GenBank/DDBJ databases">
        <title>A genome reference for cultivated species of the human gut microbiota.</title>
        <authorList>
            <person name="Zou Y."/>
            <person name="Xue W."/>
            <person name="Luo G."/>
        </authorList>
    </citation>
    <scope>NUCLEOTIDE SEQUENCE [LARGE SCALE GENOMIC DNA]</scope>
    <source>
        <strain evidence="7 8">AM44-11BH</strain>
    </source>
</reference>
<dbReference type="InterPro" id="IPR007627">
    <property type="entry name" value="RNA_pol_sigma70_r2"/>
</dbReference>
<dbReference type="InterPro" id="IPR014284">
    <property type="entry name" value="RNA_pol_sigma-70_dom"/>
</dbReference>
<dbReference type="InterPro" id="IPR013249">
    <property type="entry name" value="RNA_pol_sigma70_r4_t2"/>
</dbReference>
<dbReference type="InterPro" id="IPR013324">
    <property type="entry name" value="RNA_pol_sigma_r3/r4-like"/>
</dbReference>
<accession>A0A413R600</accession>
<dbReference type="InterPro" id="IPR013325">
    <property type="entry name" value="RNA_pol_sigma_r2"/>
</dbReference>
<dbReference type="PANTHER" id="PTHR43133">
    <property type="entry name" value="RNA POLYMERASE ECF-TYPE SIGMA FACTO"/>
    <property type="match status" value="1"/>
</dbReference>
<sequence length="170" mass="20194">MYKEYAGMSYEEVIEKYSDYITRMCVVWTQNEEAAKDCFQNTFIKLYKSSKNFNDSEHLKAWLLKVARNECNDYHKSFWNRNVSVGLEKDRLEGMQNNSTNGLQLDNDTEILVKALRKISLKYREVLVLYYYQEYSTKEISDILQLSVNTVKSRLQRGREKLAKILEKQV</sequence>
<evidence type="ECO:0000256" key="4">
    <source>
        <dbReference type="ARBA" id="ARBA00023163"/>
    </source>
</evidence>
<dbReference type="EMBL" id="QSFD01000010">
    <property type="protein sequence ID" value="RHA17261.1"/>
    <property type="molecule type" value="Genomic_DNA"/>
</dbReference>
<feature type="domain" description="RNA polymerase sigma factor 70 region 4 type 2" evidence="6">
    <location>
        <begin position="110"/>
        <end position="162"/>
    </location>
</feature>
<proteinExistence type="inferred from homology"/>
<keyword evidence="2" id="KW-0805">Transcription regulation</keyword>
<dbReference type="InterPro" id="IPR036388">
    <property type="entry name" value="WH-like_DNA-bd_sf"/>
</dbReference>
<evidence type="ECO:0000259" key="6">
    <source>
        <dbReference type="Pfam" id="PF08281"/>
    </source>
</evidence>
<dbReference type="NCBIfam" id="TIGR02937">
    <property type="entry name" value="sigma70-ECF"/>
    <property type="match status" value="1"/>
</dbReference>
<evidence type="ECO:0000256" key="2">
    <source>
        <dbReference type="ARBA" id="ARBA00023015"/>
    </source>
</evidence>
<evidence type="ECO:0000259" key="5">
    <source>
        <dbReference type="Pfam" id="PF04542"/>
    </source>
</evidence>
<feature type="domain" description="RNA polymerase sigma-70 region 2" evidence="5">
    <location>
        <begin position="14"/>
        <end position="77"/>
    </location>
</feature>
<evidence type="ECO:0000256" key="1">
    <source>
        <dbReference type="ARBA" id="ARBA00010641"/>
    </source>
</evidence>
<keyword evidence="3" id="KW-0731">Sigma factor</keyword>
<dbReference type="SUPFAM" id="SSF88659">
    <property type="entry name" value="Sigma3 and sigma4 domains of RNA polymerase sigma factors"/>
    <property type="match status" value="1"/>
</dbReference>
<keyword evidence="8" id="KW-1185">Reference proteome</keyword>
<name>A0A413R600_9FIRM</name>
<gene>
    <name evidence="7" type="ORF">DW944_10040</name>
</gene>
<dbReference type="GO" id="GO:0006352">
    <property type="term" value="P:DNA-templated transcription initiation"/>
    <property type="evidence" value="ECO:0007669"/>
    <property type="project" value="InterPro"/>
</dbReference>
<dbReference type="CDD" id="cd06171">
    <property type="entry name" value="Sigma70_r4"/>
    <property type="match status" value="1"/>
</dbReference>